<proteinExistence type="predicted"/>
<accession>A0A0E9XHS0</accession>
<reference evidence="1" key="2">
    <citation type="journal article" date="2015" name="Fish Shellfish Immunol.">
        <title>Early steps in the European eel (Anguilla anguilla)-Vibrio vulnificus interaction in the gills: Role of the RtxA13 toxin.</title>
        <authorList>
            <person name="Callol A."/>
            <person name="Pajuelo D."/>
            <person name="Ebbesson L."/>
            <person name="Teles M."/>
            <person name="MacKenzie S."/>
            <person name="Amaro C."/>
        </authorList>
    </citation>
    <scope>NUCLEOTIDE SEQUENCE</scope>
</reference>
<organism evidence="1">
    <name type="scientific">Anguilla anguilla</name>
    <name type="common">European freshwater eel</name>
    <name type="synonym">Muraena anguilla</name>
    <dbReference type="NCBI Taxonomy" id="7936"/>
    <lineage>
        <taxon>Eukaryota</taxon>
        <taxon>Metazoa</taxon>
        <taxon>Chordata</taxon>
        <taxon>Craniata</taxon>
        <taxon>Vertebrata</taxon>
        <taxon>Euteleostomi</taxon>
        <taxon>Actinopterygii</taxon>
        <taxon>Neopterygii</taxon>
        <taxon>Teleostei</taxon>
        <taxon>Anguilliformes</taxon>
        <taxon>Anguillidae</taxon>
        <taxon>Anguilla</taxon>
    </lineage>
</organism>
<protein>
    <submittedName>
        <fullName evidence="1">Uncharacterized protein</fullName>
    </submittedName>
</protein>
<evidence type="ECO:0000313" key="1">
    <source>
        <dbReference type="EMBL" id="JAI02263.1"/>
    </source>
</evidence>
<dbReference type="AlphaFoldDB" id="A0A0E9XHS0"/>
<sequence length="30" mass="3517">MAAVLNKLIHVFTTVRHLIFPTITKESLHW</sequence>
<name>A0A0E9XHS0_ANGAN</name>
<reference evidence="1" key="1">
    <citation type="submission" date="2014-11" db="EMBL/GenBank/DDBJ databases">
        <authorList>
            <person name="Amaro Gonzalez C."/>
        </authorList>
    </citation>
    <scope>NUCLEOTIDE SEQUENCE</scope>
</reference>
<dbReference type="EMBL" id="GBXM01006315">
    <property type="protein sequence ID" value="JAI02263.1"/>
    <property type="molecule type" value="Transcribed_RNA"/>
</dbReference>